<name>A0A8X6VQW1_TRICX</name>
<dbReference type="AlphaFoldDB" id="A0A8X6VQW1"/>
<evidence type="ECO:0000256" key="1">
    <source>
        <dbReference type="SAM" id="MobiDB-lite"/>
    </source>
</evidence>
<evidence type="ECO:0000313" key="3">
    <source>
        <dbReference type="Proteomes" id="UP000887159"/>
    </source>
</evidence>
<feature type="compositionally biased region" description="Polar residues" evidence="1">
    <location>
        <begin position="87"/>
        <end position="104"/>
    </location>
</feature>
<feature type="compositionally biased region" description="Basic and acidic residues" evidence="1">
    <location>
        <begin position="107"/>
        <end position="116"/>
    </location>
</feature>
<accession>A0A8X6VQW1</accession>
<feature type="region of interest" description="Disordered" evidence="1">
    <location>
        <begin position="87"/>
        <end position="116"/>
    </location>
</feature>
<gene>
    <name evidence="2" type="primary">NCL1_09697</name>
    <name evidence="2" type="ORF">TNCV_3689531</name>
</gene>
<dbReference type="EMBL" id="BMAU01021342">
    <property type="protein sequence ID" value="GFY16895.1"/>
    <property type="molecule type" value="Genomic_DNA"/>
</dbReference>
<organism evidence="2 3">
    <name type="scientific">Trichonephila clavipes</name>
    <name type="common">Golden silk orbweaver</name>
    <name type="synonym">Nephila clavipes</name>
    <dbReference type="NCBI Taxonomy" id="2585209"/>
    <lineage>
        <taxon>Eukaryota</taxon>
        <taxon>Metazoa</taxon>
        <taxon>Ecdysozoa</taxon>
        <taxon>Arthropoda</taxon>
        <taxon>Chelicerata</taxon>
        <taxon>Arachnida</taxon>
        <taxon>Araneae</taxon>
        <taxon>Araneomorphae</taxon>
        <taxon>Entelegynae</taxon>
        <taxon>Araneoidea</taxon>
        <taxon>Nephilidae</taxon>
        <taxon>Trichonephila</taxon>
    </lineage>
</organism>
<proteinExistence type="predicted"/>
<protein>
    <submittedName>
        <fullName evidence="2">Uncharacterized protein</fullName>
    </submittedName>
</protein>
<reference evidence="2" key="1">
    <citation type="submission" date="2020-08" db="EMBL/GenBank/DDBJ databases">
        <title>Multicomponent nature underlies the extraordinary mechanical properties of spider dragline silk.</title>
        <authorList>
            <person name="Kono N."/>
            <person name="Nakamura H."/>
            <person name="Mori M."/>
            <person name="Yoshida Y."/>
            <person name="Ohtoshi R."/>
            <person name="Malay A.D."/>
            <person name="Moran D.A.P."/>
            <person name="Tomita M."/>
            <person name="Numata K."/>
            <person name="Arakawa K."/>
        </authorList>
    </citation>
    <scope>NUCLEOTIDE SEQUENCE</scope>
</reference>
<sequence length="116" mass="12520">MKFIAANGQIFAQVVSLSFGHHAGDSMIWLGSTPSLRENTPGGGQRPPTSLPLLLTSREDLQLDSYLEYPPATKALYTYKNPCLLRDSSSGPTAPQSASLTTIPDHSAGEKFKKDK</sequence>
<keyword evidence="3" id="KW-1185">Reference proteome</keyword>
<comment type="caution">
    <text evidence="2">The sequence shown here is derived from an EMBL/GenBank/DDBJ whole genome shotgun (WGS) entry which is preliminary data.</text>
</comment>
<dbReference type="Proteomes" id="UP000887159">
    <property type="component" value="Unassembled WGS sequence"/>
</dbReference>
<evidence type="ECO:0000313" key="2">
    <source>
        <dbReference type="EMBL" id="GFY16895.1"/>
    </source>
</evidence>